<evidence type="ECO:0008006" key="9">
    <source>
        <dbReference type="Google" id="ProtNLM"/>
    </source>
</evidence>
<keyword evidence="8" id="KW-1185">Reference proteome</keyword>
<dbReference type="InterPro" id="IPR035500">
    <property type="entry name" value="NHR-like_dom_sf"/>
</dbReference>
<sequence>MSSPHFESDEEKTDQLGLTDFDLLQNIQNAYSQSFNLNTTDSDLPLYPLTKKLTAICPIINVKNITALRLINFYKKMHEFQLCTEEDKVTLIKHNLPCIFFLHAVLSYDPLMDRYYQDDKHHIDGRDILLSYGLEVYSKITTLMTTLRSFVELDRIIIQLALVIMLFSKGFSASDSVEPILIDPLKVFRIQNLYIERLWRFLENRFGNATATKMVAKLFMQCLTIQILSRDTRSDISENVNPYDIVPIMRSIMQLV</sequence>
<dbReference type="AlphaFoldDB" id="A0A813Q578"/>
<dbReference type="Gene3D" id="1.10.565.10">
    <property type="entry name" value="Retinoid X Receptor"/>
    <property type="match status" value="1"/>
</dbReference>
<proteinExistence type="predicted"/>
<keyword evidence="3" id="KW-0675">Receptor</keyword>
<dbReference type="Proteomes" id="UP000677228">
    <property type="component" value="Unassembled WGS sequence"/>
</dbReference>
<evidence type="ECO:0000256" key="1">
    <source>
        <dbReference type="ARBA" id="ARBA00023015"/>
    </source>
</evidence>
<dbReference type="EMBL" id="CAJNOQ010000133">
    <property type="protein sequence ID" value="CAF0762152.1"/>
    <property type="molecule type" value="Genomic_DNA"/>
</dbReference>
<name>A0A813Q578_9BILA</name>
<dbReference type="Proteomes" id="UP000663829">
    <property type="component" value="Unassembled WGS sequence"/>
</dbReference>
<gene>
    <name evidence="4" type="ORF">GPM918_LOCUS1448</name>
    <name evidence="5" type="ORF">OVA965_LOCUS26751</name>
    <name evidence="6" type="ORF">SRO942_LOCUS1448</name>
    <name evidence="7" type="ORF">TMI583_LOCUS27491</name>
</gene>
<evidence type="ECO:0000313" key="7">
    <source>
        <dbReference type="EMBL" id="CAF4068063.1"/>
    </source>
</evidence>
<dbReference type="EMBL" id="CAJNOK010017303">
    <property type="protein sequence ID" value="CAF1261508.1"/>
    <property type="molecule type" value="Genomic_DNA"/>
</dbReference>
<evidence type="ECO:0000313" key="4">
    <source>
        <dbReference type="EMBL" id="CAF0762152.1"/>
    </source>
</evidence>
<dbReference type="EMBL" id="CAJOBA010038857">
    <property type="protein sequence ID" value="CAF4068063.1"/>
    <property type="molecule type" value="Genomic_DNA"/>
</dbReference>
<dbReference type="EMBL" id="CAJOBC010000133">
    <property type="protein sequence ID" value="CAF3543187.1"/>
    <property type="molecule type" value="Genomic_DNA"/>
</dbReference>
<comment type="caution">
    <text evidence="4">The sequence shown here is derived from an EMBL/GenBank/DDBJ whole genome shotgun (WGS) entry which is preliminary data.</text>
</comment>
<protein>
    <recommendedName>
        <fullName evidence="9">NR LBD domain-containing protein</fullName>
    </recommendedName>
</protein>
<evidence type="ECO:0000256" key="2">
    <source>
        <dbReference type="ARBA" id="ARBA00023163"/>
    </source>
</evidence>
<evidence type="ECO:0000313" key="8">
    <source>
        <dbReference type="Proteomes" id="UP000663829"/>
    </source>
</evidence>
<reference evidence="4" key="1">
    <citation type="submission" date="2021-02" db="EMBL/GenBank/DDBJ databases">
        <authorList>
            <person name="Nowell W R."/>
        </authorList>
    </citation>
    <scope>NUCLEOTIDE SEQUENCE</scope>
</reference>
<dbReference type="Proteomes" id="UP000682733">
    <property type="component" value="Unassembled WGS sequence"/>
</dbReference>
<evidence type="ECO:0000313" key="6">
    <source>
        <dbReference type="EMBL" id="CAF3543187.1"/>
    </source>
</evidence>
<dbReference type="OrthoDB" id="6352325at2759"/>
<keyword evidence="2" id="KW-0804">Transcription</keyword>
<dbReference type="SUPFAM" id="SSF48508">
    <property type="entry name" value="Nuclear receptor ligand-binding domain"/>
    <property type="match status" value="1"/>
</dbReference>
<evidence type="ECO:0000313" key="5">
    <source>
        <dbReference type="EMBL" id="CAF1261508.1"/>
    </source>
</evidence>
<accession>A0A813Q578</accession>
<keyword evidence="1" id="KW-0805">Transcription regulation</keyword>
<organism evidence="4 8">
    <name type="scientific">Didymodactylos carnosus</name>
    <dbReference type="NCBI Taxonomy" id="1234261"/>
    <lineage>
        <taxon>Eukaryota</taxon>
        <taxon>Metazoa</taxon>
        <taxon>Spiralia</taxon>
        <taxon>Gnathifera</taxon>
        <taxon>Rotifera</taxon>
        <taxon>Eurotatoria</taxon>
        <taxon>Bdelloidea</taxon>
        <taxon>Philodinida</taxon>
        <taxon>Philodinidae</taxon>
        <taxon>Didymodactylos</taxon>
    </lineage>
</organism>
<dbReference type="Proteomes" id="UP000681722">
    <property type="component" value="Unassembled WGS sequence"/>
</dbReference>
<evidence type="ECO:0000256" key="3">
    <source>
        <dbReference type="ARBA" id="ARBA00023170"/>
    </source>
</evidence>